<reference evidence="2" key="1">
    <citation type="submission" date="2022-12" db="EMBL/GenBank/DDBJ databases">
        <authorList>
            <person name="Petersen C."/>
        </authorList>
    </citation>
    <scope>NUCLEOTIDE SEQUENCE</scope>
    <source>
        <strain evidence="2">IBT 29677</strain>
    </source>
</reference>
<reference evidence="2" key="2">
    <citation type="journal article" date="2023" name="IMA Fungus">
        <title>Comparative genomic study of the Penicillium genus elucidates a diverse pangenome and 15 lateral gene transfer events.</title>
        <authorList>
            <person name="Petersen C."/>
            <person name="Sorensen T."/>
            <person name="Nielsen M.R."/>
            <person name="Sondergaard T.E."/>
            <person name="Sorensen J.L."/>
            <person name="Fitzpatrick D.A."/>
            <person name="Frisvad J.C."/>
            <person name="Nielsen K.L."/>
        </authorList>
    </citation>
    <scope>NUCLEOTIDE SEQUENCE</scope>
    <source>
        <strain evidence="2">IBT 29677</strain>
    </source>
</reference>
<dbReference type="AlphaFoldDB" id="A0A9W9W0B1"/>
<dbReference type="EMBL" id="JAPZBU010000008">
    <property type="protein sequence ID" value="KAJ5392582.1"/>
    <property type="molecule type" value="Genomic_DNA"/>
</dbReference>
<dbReference type="Proteomes" id="UP001147747">
    <property type="component" value="Unassembled WGS sequence"/>
</dbReference>
<dbReference type="GeneID" id="81371689"/>
<protein>
    <submittedName>
        <fullName evidence="2">Uncharacterized protein</fullName>
    </submittedName>
</protein>
<keyword evidence="3" id="KW-1185">Reference proteome</keyword>
<evidence type="ECO:0000313" key="3">
    <source>
        <dbReference type="Proteomes" id="UP001147747"/>
    </source>
</evidence>
<gene>
    <name evidence="2" type="ORF">N7509_008072</name>
</gene>
<name>A0A9W9W0B1_9EURO</name>
<dbReference type="OrthoDB" id="10304409at2759"/>
<dbReference type="RefSeq" id="XP_056488260.1">
    <property type="nucleotide sequence ID" value="XM_056632709.1"/>
</dbReference>
<feature type="region of interest" description="Disordered" evidence="1">
    <location>
        <begin position="65"/>
        <end position="87"/>
    </location>
</feature>
<proteinExistence type="predicted"/>
<accession>A0A9W9W0B1</accession>
<evidence type="ECO:0000256" key="1">
    <source>
        <dbReference type="SAM" id="MobiDB-lite"/>
    </source>
</evidence>
<sequence length="163" mass="18457">MPICQGQGSSRGAWSPAMARTLEGTPQQALNHTARQISGQHDQEIMARERQMIFLQNSLHAYPGWRPSVQAPPPDSSDHLTENPNPFGDNRSFLHPEMYFEARGPGRDDQLLLAMGHTPHHQVSQHLSTPESFPRQVEIHYIANIGWLTVYDLQLKLGRISCW</sequence>
<organism evidence="2 3">
    <name type="scientific">Penicillium cosmopolitanum</name>
    <dbReference type="NCBI Taxonomy" id="1131564"/>
    <lineage>
        <taxon>Eukaryota</taxon>
        <taxon>Fungi</taxon>
        <taxon>Dikarya</taxon>
        <taxon>Ascomycota</taxon>
        <taxon>Pezizomycotina</taxon>
        <taxon>Eurotiomycetes</taxon>
        <taxon>Eurotiomycetidae</taxon>
        <taxon>Eurotiales</taxon>
        <taxon>Aspergillaceae</taxon>
        <taxon>Penicillium</taxon>
    </lineage>
</organism>
<evidence type="ECO:0000313" key="2">
    <source>
        <dbReference type="EMBL" id="KAJ5392582.1"/>
    </source>
</evidence>
<comment type="caution">
    <text evidence="2">The sequence shown here is derived from an EMBL/GenBank/DDBJ whole genome shotgun (WGS) entry which is preliminary data.</text>
</comment>